<dbReference type="Proteomes" id="UP000658127">
    <property type="component" value="Unassembled WGS sequence"/>
</dbReference>
<reference evidence="2" key="1">
    <citation type="journal article" date="2019" name="Int. J. Syst. Evol. Microbiol.">
        <title>The Global Catalogue of Microorganisms (GCM) 10K type strain sequencing project: providing services to taxonomists for standard genome sequencing and annotation.</title>
        <authorList>
            <consortium name="The Broad Institute Genomics Platform"/>
            <consortium name="The Broad Institute Genome Sequencing Center for Infectious Disease"/>
            <person name="Wu L."/>
            <person name="Ma J."/>
        </authorList>
    </citation>
    <scope>NUCLEOTIDE SEQUENCE [LARGE SCALE GENOMIC DNA]</scope>
    <source>
        <strain evidence="2">CGMCC 4.7329</strain>
    </source>
</reference>
<protein>
    <submittedName>
        <fullName evidence="1">Uncharacterized protein</fullName>
    </submittedName>
</protein>
<name>A0ABQ2K7K7_9NOCA</name>
<dbReference type="EMBL" id="BMNE01000002">
    <property type="protein sequence ID" value="GGN72642.1"/>
    <property type="molecule type" value="Genomic_DNA"/>
</dbReference>
<evidence type="ECO:0000313" key="2">
    <source>
        <dbReference type="Proteomes" id="UP000658127"/>
    </source>
</evidence>
<evidence type="ECO:0000313" key="1">
    <source>
        <dbReference type="EMBL" id="GGN72642.1"/>
    </source>
</evidence>
<sequence length="468" mass="51402">MPRDVGFVMITRMVIGRDKALVELHRSLGARYRPEVVAQLVWHCLKGDLRRAERSLLAGVAEAAGRWDGLSSMTEDFARPVGGSRQVAATSRLFDVTAKVDADAPSSLVAFAESVGAEIRFDPEHTNFLADRLNRQQRTSAGMDISKRQYNRRFRALRRLTAKAEKLAGELNKRQLTVQARAGFAAELTLDRFRADPDAACFVAYYTAKRKLRREFTLSGRDNPFDEIAELLFARCRENGDTDWWMIAQVYATPEVLDRLTDEQRGLLLGRWFAVLRATAEMLEKAWESSEFDRERMVVRQGNDSSTWNLLCGAYNTARAAWLSCLTASGARDLLDTVCPGKAMMLIAGDLAAWHSVSGSGLHPDTRVWAALPLPWEVLAGRADCTASDVAAACESVGVDPVRAGWTAPKPPGQVGTFRPTPELVHGVTVADPVWAMLLRSAGAFSGKPIKAGYVAELSPQSGGHPPS</sequence>
<dbReference type="RefSeq" id="WP_189025251.1">
    <property type="nucleotide sequence ID" value="NZ_BMNE01000002.1"/>
</dbReference>
<comment type="caution">
    <text evidence="1">The sequence shown here is derived from an EMBL/GenBank/DDBJ whole genome shotgun (WGS) entry which is preliminary data.</text>
</comment>
<gene>
    <name evidence="1" type="ORF">GCM10011610_14090</name>
</gene>
<keyword evidence="2" id="KW-1185">Reference proteome</keyword>
<accession>A0ABQ2K7K7</accession>
<proteinExistence type="predicted"/>
<organism evidence="1 2">
    <name type="scientific">Nocardia rhizosphaerihabitans</name>
    <dbReference type="NCBI Taxonomy" id="1691570"/>
    <lineage>
        <taxon>Bacteria</taxon>
        <taxon>Bacillati</taxon>
        <taxon>Actinomycetota</taxon>
        <taxon>Actinomycetes</taxon>
        <taxon>Mycobacteriales</taxon>
        <taxon>Nocardiaceae</taxon>
        <taxon>Nocardia</taxon>
    </lineage>
</organism>